<feature type="transmembrane region" description="Helical" evidence="7">
    <location>
        <begin position="31"/>
        <end position="49"/>
    </location>
</feature>
<accession>A0A7W6N6J0</accession>
<dbReference type="PROSITE" id="PS50928">
    <property type="entry name" value="ABC_TM1"/>
    <property type="match status" value="1"/>
</dbReference>
<evidence type="ECO:0000256" key="4">
    <source>
        <dbReference type="ARBA" id="ARBA00022692"/>
    </source>
</evidence>
<comment type="similarity">
    <text evidence="7">Belongs to the binding-protein-dependent transport system permease family.</text>
</comment>
<dbReference type="EMBL" id="JACIDC010000001">
    <property type="protein sequence ID" value="MBB4038475.1"/>
    <property type="molecule type" value="Genomic_DNA"/>
</dbReference>
<evidence type="ECO:0000256" key="1">
    <source>
        <dbReference type="ARBA" id="ARBA00004651"/>
    </source>
</evidence>
<evidence type="ECO:0000256" key="5">
    <source>
        <dbReference type="ARBA" id="ARBA00022989"/>
    </source>
</evidence>
<evidence type="ECO:0000256" key="3">
    <source>
        <dbReference type="ARBA" id="ARBA00022475"/>
    </source>
</evidence>
<dbReference type="RefSeq" id="WP_027314717.1">
    <property type="nucleotide sequence ID" value="NZ_JACIDC010000001.1"/>
</dbReference>
<comment type="subcellular location">
    <subcellularLocation>
        <location evidence="1 7">Cell membrane</location>
        <topology evidence="1 7">Multi-pass membrane protein</topology>
    </subcellularLocation>
</comment>
<evidence type="ECO:0000256" key="6">
    <source>
        <dbReference type="ARBA" id="ARBA00023136"/>
    </source>
</evidence>
<feature type="transmembrane region" description="Helical" evidence="7">
    <location>
        <begin position="106"/>
        <end position="132"/>
    </location>
</feature>
<evidence type="ECO:0000313" key="9">
    <source>
        <dbReference type="EMBL" id="MBB4038475.1"/>
    </source>
</evidence>
<keyword evidence="3" id="KW-1003">Cell membrane</keyword>
<dbReference type="InterPro" id="IPR000515">
    <property type="entry name" value="MetI-like"/>
</dbReference>
<feature type="transmembrane region" description="Helical" evidence="7">
    <location>
        <begin position="261"/>
        <end position="284"/>
    </location>
</feature>
<evidence type="ECO:0000256" key="7">
    <source>
        <dbReference type="RuleBase" id="RU363032"/>
    </source>
</evidence>
<feature type="domain" description="ABC transmembrane type-1" evidence="8">
    <location>
        <begin position="101"/>
        <end position="281"/>
    </location>
</feature>
<dbReference type="GO" id="GO:0015416">
    <property type="term" value="F:ABC-type phosphonate transporter activity"/>
    <property type="evidence" value="ECO:0007669"/>
    <property type="project" value="InterPro"/>
</dbReference>
<organism evidence="9 10">
    <name type="scientific">Microvirga flocculans</name>
    <dbReference type="NCBI Taxonomy" id="217168"/>
    <lineage>
        <taxon>Bacteria</taxon>
        <taxon>Pseudomonadati</taxon>
        <taxon>Pseudomonadota</taxon>
        <taxon>Alphaproteobacteria</taxon>
        <taxon>Hyphomicrobiales</taxon>
        <taxon>Methylobacteriaceae</taxon>
        <taxon>Microvirga</taxon>
    </lineage>
</organism>
<gene>
    <name evidence="9" type="ORF">GGR34_000104</name>
</gene>
<dbReference type="GO" id="GO:0005886">
    <property type="term" value="C:plasma membrane"/>
    <property type="evidence" value="ECO:0007669"/>
    <property type="project" value="UniProtKB-SubCell"/>
</dbReference>
<sequence>MATSLPRLTDDRLAALMQAYHDAVRAKRLRSMAFVCIVIGLMFLSGWVAQVDLFKLVANFGNFFSYFDRIMTFDSGPVAGQRVWTDPAEWFWGLRKWLILLADTILIGYLGTALGAIGAFLLCFSAAANLMPNPWLRSGVKRLFEFCRTVPEIVFALIFIIAFGLGPIPGVLAIALHTMGALGKLFAEVVENIDMKSVEGSVSTGASFSQTVRFAVLPQVLSNFASYTLLRFEINVRGASVMGFVGAGGIGQDLIEAIRKFYYADVSALLLLIILTVTVIDLGTERLRHALISREERP</sequence>
<dbReference type="CDD" id="cd06261">
    <property type="entry name" value="TM_PBP2"/>
    <property type="match status" value="1"/>
</dbReference>
<dbReference type="Pfam" id="PF00528">
    <property type="entry name" value="BPD_transp_1"/>
    <property type="match status" value="1"/>
</dbReference>
<name>A0A7W6N6J0_9HYPH</name>
<dbReference type="InterPro" id="IPR005769">
    <property type="entry name" value="PhnE/PtxC"/>
</dbReference>
<dbReference type="PANTHER" id="PTHR30043:SF1">
    <property type="entry name" value="ABC TRANSPORT SYSTEM PERMEASE PROTEIN P69"/>
    <property type="match status" value="1"/>
</dbReference>
<dbReference type="Proteomes" id="UP000519439">
    <property type="component" value="Unassembled WGS sequence"/>
</dbReference>
<dbReference type="AlphaFoldDB" id="A0A7W6N6J0"/>
<evidence type="ECO:0000259" key="8">
    <source>
        <dbReference type="PROSITE" id="PS50928"/>
    </source>
</evidence>
<keyword evidence="4 7" id="KW-0812">Transmembrane</keyword>
<dbReference type="SUPFAM" id="SSF161098">
    <property type="entry name" value="MetI-like"/>
    <property type="match status" value="1"/>
</dbReference>
<dbReference type="Gene3D" id="1.10.3720.10">
    <property type="entry name" value="MetI-like"/>
    <property type="match status" value="1"/>
</dbReference>
<keyword evidence="5 7" id="KW-1133">Transmembrane helix</keyword>
<evidence type="ECO:0000256" key="2">
    <source>
        <dbReference type="ARBA" id="ARBA00022448"/>
    </source>
</evidence>
<proteinExistence type="inferred from homology"/>
<dbReference type="NCBIfam" id="TIGR01097">
    <property type="entry name" value="PhnE"/>
    <property type="match status" value="1"/>
</dbReference>
<keyword evidence="6 7" id="KW-0472">Membrane</keyword>
<reference evidence="9 10" key="1">
    <citation type="submission" date="2020-08" db="EMBL/GenBank/DDBJ databases">
        <title>Genomic Encyclopedia of Type Strains, Phase IV (KMG-IV): sequencing the most valuable type-strain genomes for metagenomic binning, comparative biology and taxonomic classification.</title>
        <authorList>
            <person name="Goeker M."/>
        </authorList>
    </citation>
    <scope>NUCLEOTIDE SEQUENCE [LARGE SCALE GENOMIC DNA]</scope>
    <source>
        <strain evidence="9 10">DSM 15743</strain>
    </source>
</reference>
<evidence type="ECO:0000313" key="10">
    <source>
        <dbReference type="Proteomes" id="UP000519439"/>
    </source>
</evidence>
<dbReference type="PANTHER" id="PTHR30043">
    <property type="entry name" value="PHOSPHONATES TRANSPORT SYSTEM PERMEASE PROTEIN"/>
    <property type="match status" value="1"/>
</dbReference>
<keyword evidence="10" id="KW-1185">Reference proteome</keyword>
<comment type="caution">
    <text evidence="9">The sequence shown here is derived from an EMBL/GenBank/DDBJ whole genome shotgun (WGS) entry which is preliminary data.</text>
</comment>
<feature type="transmembrane region" description="Helical" evidence="7">
    <location>
        <begin position="153"/>
        <end position="176"/>
    </location>
</feature>
<dbReference type="InterPro" id="IPR035906">
    <property type="entry name" value="MetI-like_sf"/>
</dbReference>
<protein>
    <submittedName>
        <fullName evidence="9">Phosphonate transport system permease protein</fullName>
    </submittedName>
</protein>
<keyword evidence="2 7" id="KW-0813">Transport</keyword>